<reference evidence="1 2" key="1">
    <citation type="submission" date="2024-01" db="EMBL/GenBank/DDBJ databases">
        <title>Genome assemblies of Stephania.</title>
        <authorList>
            <person name="Yang L."/>
        </authorList>
    </citation>
    <scope>NUCLEOTIDE SEQUENCE [LARGE SCALE GENOMIC DNA]</scope>
    <source>
        <strain evidence="1">QJT</strain>
        <tissue evidence="1">Leaf</tissue>
    </source>
</reference>
<gene>
    <name evidence="1" type="ORF">Sjap_008918</name>
</gene>
<proteinExistence type="predicted"/>
<dbReference type="EMBL" id="JBBNAE010000003">
    <property type="protein sequence ID" value="KAK9138324.1"/>
    <property type="molecule type" value="Genomic_DNA"/>
</dbReference>
<evidence type="ECO:0000313" key="2">
    <source>
        <dbReference type="Proteomes" id="UP001417504"/>
    </source>
</evidence>
<protein>
    <submittedName>
        <fullName evidence="1">Uncharacterized protein</fullName>
    </submittedName>
</protein>
<comment type="caution">
    <text evidence="1">The sequence shown here is derived from an EMBL/GenBank/DDBJ whole genome shotgun (WGS) entry which is preliminary data.</text>
</comment>
<dbReference type="AlphaFoldDB" id="A0AAP0PCU5"/>
<organism evidence="1 2">
    <name type="scientific">Stephania japonica</name>
    <dbReference type="NCBI Taxonomy" id="461633"/>
    <lineage>
        <taxon>Eukaryota</taxon>
        <taxon>Viridiplantae</taxon>
        <taxon>Streptophyta</taxon>
        <taxon>Embryophyta</taxon>
        <taxon>Tracheophyta</taxon>
        <taxon>Spermatophyta</taxon>
        <taxon>Magnoliopsida</taxon>
        <taxon>Ranunculales</taxon>
        <taxon>Menispermaceae</taxon>
        <taxon>Menispermoideae</taxon>
        <taxon>Cissampelideae</taxon>
        <taxon>Stephania</taxon>
    </lineage>
</organism>
<dbReference type="Proteomes" id="UP001417504">
    <property type="component" value="Unassembled WGS sequence"/>
</dbReference>
<accession>A0AAP0PCU5</accession>
<evidence type="ECO:0000313" key="1">
    <source>
        <dbReference type="EMBL" id="KAK9138324.1"/>
    </source>
</evidence>
<sequence length="161" mass="17497">MVAHKRPYMFRTLNFTFERAGGWQWWEKTTLAIVGSSIVLVTVVEEDDIGGCGSGGGSGGGGCDGSKGERRRWRGCRVGVKGVGVLRFEGFGGFLGGDDSGFGQGFHECVNKKGVGVLVFEGFGLYGRVDGRFGRRGFRGRFDNIEENEGIWRSLVGDDRD</sequence>
<keyword evidence="2" id="KW-1185">Reference proteome</keyword>
<name>A0AAP0PCU5_9MAGN</name>